<evidence type="ECO:0000256" key="5">
    <source>
        <dbReference type="SAM" id="Phobius"/>
    </source>
</evidence>
<keyword evidence="7" id="KW-1185">Reference proteome</keyword>
<sequence length="127" mass="13910">MVLYLTSRLSQIYKNWSRKSAEGLSVIMFVFTISANLCTGCSMLLRSRDIEDLQAQAPWLGGAFGTVALDAFIFWQAITYNAVESLAHATEAGRVTAASAAAMAGLPAALQPRRTSQFRYQKLPEQC</sequence>
<dbReference type="Pfam" id="PF04193">
    <property type="entry name" value="PQ-loop"/>
    <property type="match status" value="1"/>
</dbReference>
<protein>
    <submittedName>
        <fullName evidence="6">Uncharacterized protein</fullName>
    </submittedName>
</protein>
<feature type="non-terminal residue" evidence="6">
    <location>
        <position position="1"/>
    </location>
</feature>
<evidence type="ECO:0000256" key="1">
    <source>
        <dbReference type="ARBA" id="ARBA00004141"/>
    </source>
</evidence>
<proteinExistence type="predicted"/>
<dbReference type="PANTHER" id="PTHR16201:SF34">
    <property type="entry name" value="LYSOSOMAL AMINO ACID TRANSPORTER 1"/>
    <property type="match status" value="1"/>
</dbReference>
<evidence type="ECO:0000256" key="3">
    <source>
        <dbReference type="ARBA" id="ARBA00022989"/>
    </source>
</evidence>
<dbReference type="Gene3D" id="1.20.1280.290">
    <property type="match status" value="1"/>
</dbReference>
<keyword evidence="4 5" id="KW-0472">Membrane</keyword>
<dbReference type="GO" id="GO:0015174">
    <property type="term" value="F:basic amino acid transmembrane transporter activity"/>
    <property type="evidence" value="ECO:0007669"/>
    <property type="project" value="TreeGrafter"/>
</dbReference>
<dbReference type="EMBL" id="BLLF01000137">
    <property type="protein sequence ID" value="GFH08101.1"/>
    <property type="molecule type" value="Genomic_DNA"/>
</dbReference>
<comment type="subcellular location">
    <subcellularLocation>
        <location evidence="1">Membrane</location>
        <topology evidence="1">Multi-pass membrane protein</topology>
    </subcellularLocation>
</comment>
<reference evidence="6 7" key="1">
    <citation type="submission" date="2020-02" db="EMBL/GenBank/DDBJ databases">
        <title>Draft genome sequence of Haematococcus lacustris strain NIES-144.</title>
        <authorList>
            <person name="Morimoto D."/>
            <person name="Nakagawa S."/>
            <person name="Yoshida T."/>
            <person name="Sawayama S."/>
        </authorList>
    </citation>
    <scope>NUCLEOTIDE SEQUENCE [LARGE SCALE GENOMIC DNA]</scope>
    <source>
        <strain evidence="6 7">NIES-144</strain>
    </source>
</reference>
<dbReference type="SMART" id="SM00679">
    <property type="entry name" value="CTNS"/>
    <property type="match status" value="1"/>
</dbReference>
<dbReference type="GO" id="GO:0016020">
    <property type="term" value="C:membrane"/>
    <property type="evidence" value="ECO:0007669"/>
    <property type="project" value="UniProtKB-SubCell"/>
</dbReference>
<evidence type="ECO:0000313" key="7">
    <source>
        <dbReference type="Proteomes" id="UP000485058"/>
    </source>
</evidence>
<dbReference type="InterPro" id="IPR051415">
    <property type="entry name" value="LAAT-1"/>
</dbReference>
<keyword evidence="3 5" id="KW-1133">Transmembrane helix</keyword>
<organism evidence="6 7">
    <name type="scientific">Haematococcus lacustris</name>
    <name type="common">Green alga</name>
    <name type="synonym">Haematococcus pluvialis</name>
    <dbReference type="NCBI Taxonomy" id="44745"/>
    <lineage>
        <taxon>Eukaryota</taxon>
        <taxon>Viridiplantae</taxon>
        <taxon>Chlorophyta</taxon>
        <taxon>core chlorophytes</taxon>
        <taxon>Chlorophyceae</taxon>
        <taxon>CS clade</taxon>
        <taxon>Chlamydomonadales</taxon>
        <taxon>Haematococcaceae</taxon>
        <taxon>Haematococcus</taxon>
    </lineage>
</organism>
<gene>
    <name evidence="6" type="ORF">HaLaN_03012</name>
</gene>
<feature type="transmembrane region" description="Helical" evidence="5">
    <location>
        <begin position="57"/>
        <end position="80"/>
    </location>
</feature>
<keyword evidence="2 5" id="KW-0812">Transmembrane</keyword>
<dbReference type="InterPro" id="IPR006603">
    <property type="entry name" value="PQ-loop_rpt"/>
</dbReference>
<evidence type="ECO:0000313" key="6">
    <source>
        <dbReference type="EMBL" id="GFH08101.1"/>
    </source>
</evidence>
<dbReference type="Proteomes" id="UP000485058">
    <property type="component" value="Unassembled WGS sequence"/>
</dbReference>
<comment type="caution">
    <text evidence="6">The sequence shown here is derived from an EMBL/GenBank/DDBJ whole genome shotgun (WGS) entry which is preliminary data.</text>
</comment>
<name>A0A699YF81_HAELA</name>
<accession>A0A699YF81</accession>
<evidence type="ECO:0000256" key="4">
    <source>
        <dbReference type="ARBA" id="ARBA00023136"/>
    </source>
</evidence>
<evidence type="ECO:0000256" key="2">
    <source>
        <dbReference type="ARBA" id="ARBA00022692"/>
    </source>
</evidence>
<dbReference type="AlphaFoldDB" id="A0A699YF81"/>
<feature type="transmembrane region" description="Helical" evidence="5">
    <location>
        <begin position="23"/>
        <end position="45"/>
    </location>
</feature>
<dbReference type="PANTHER" id="PTHR16201">
    <property type="entry name" value="SEVEN TRANSMEMBRANE PROTEIN 1-RELATED"/>
    <property type="match status" value="1"/>
</dbReference>